<dbReference type="KEGG" id="mgk:FSB76_04530"/>
<dbReference type="AlphaFoldDB" id="A0A5B8VV10"/>
<evidence type="ECO:0000313" key="3">
    <source>
        <dbReference type="Proteomes" id="UP000321362"/>
    </source>
</evidence>
<sequence length="258" mass="29724">MIIPPGFASFSEYSDQFLRNVAVDNVIFGYHEKELKVLLQQPYTLEKWTVTGGYIKKTESIEDAASRIAFDRTGIKGLYLKQFGSFGNPQRVIDDGFTPQRIGKITGFELPADSWIFDYFVSVAFYTLTEFSKVESTKGELEADSRWWPVNELPPMMFDHAHIINEALSALRLHIAHFPIGYELLPEKFTLPEIHSLYETILGKSLDDRNFTKKLLLTKIITKLDETRKIGRHRSPFLYKFDKEHYQEGLKSGVALVF</sequence>
<evidence type="ECO:0000313" key="2">
    <source>
        <dbReference type="EMBL" id="QEC75239.1"/>
    </source>
</evidence>
<reference evidence="2 3" key="1">
    <citation type="journal article" date="2013" name="J. Microbiol.">
        <title>Mucilaginibacter ginsenosidivorax sp. nov., with ginsenoside converting activity isolated from sediment.</title>
        <authorList>
            <person name="Kim J.K."/>
            <person name="Choi T.E."/>
            <person name="Liu Q.M."/>
            <person name="Park H.Y."/>
            <person name="Yi T.H."/>
            <person name="Yoon M.H."/>
            <person name="Kim S.C."/>
            <person name="Im W.T."/>
        </authorList>
    </citation>
    <scope>NUCLEOTIDE SEQUENCE [LARGE SCALE GENOMIC DNA]</scope>
    <source>
        <strain evidence="2 3">KHI28</strain>
    </source>
</reference>
<organism evidence="2 3">
    <name type="scientific">Mucilaginibacter ginsenosidivorax</name>
    <dbReference type="NCBI Taxonomy" id="862126"/>
    <lineage>
        <taxon>Bacteria</taxon>
        <taxon>Pseudomonadati</taxon>
        <taxon>Bacteroidota</taxon>
        <taxon>Sphingobacteriia</taxon>
        <taxon>Sphingobacteriales</taxon>
        <taxon>Sphingobacteriaceae</taxon>
        <taxon>Mucilaginibacter</taxon>
    </lineage>
</organism>
<dbReference type="InterPro" id="IPR036388">
    <property type="entry name" value="WH-like_DNA-bd_sf"/>
</dbReference>
<evidence type="ECO:0000259" key="1">
    <source>
        <dbReference type="PROSITE" id="PS51462"/>
    </source>
</evidence>
<feature type="domain" description="Nudix hydrolase" evidence="1">
    <location>
        <begin position="18"/>
        <end position="172"/>
    </location>
</feature>
<dbReference type="InterPro" id="IPR054105">
    <property type="entry name" value="WHD_NrtR"/>
</dbReference>
<dbReference type="EMBL" id="CP042437">
    <property type="protein sequence ID" value="QEC75239.1"/>
    <property type="molecule type" value="Genomic_DNA"/>
</dbReference>
<dbReference type="Pfam" id="PF21906">
    <property type="entry name" value="WHD_NrtR"/>
    <property type="match status" value="1"/>
</dbReference>
<dbReference type="OrthoDB" id="9786141at2"/>
<keyword evidence="2" id="KW-0378">Hydrolase</keyword>
<proteinExistence type="predicted"/>
<dbReference type="Pfam" id="PF00293">
    <property type="entry name" value="NUDIX"/>
    <property type="match status" value="1"/>
</dbReference>
<keyword evidence="3" id="KW-1185">Reference proteome</keyword>
<accession>A0A5B8VV10</accession>
<name>A0A5B8VV10_9SPHI</name>
<dbReference type="CDD" id="cd18873">
    <property type="entry name" value="NUDIX_NadM_like"/>
    <property type="match status" value="1"/>
</dbReference>
<dbReference type="Gene3D" id="1.10.10.10">
    <property type="entry name" value="Winged helix-like DNA-binding domain superfamily/Winged helix DNA-binding domain"/>
    <property type="match status" value="1"/>
</dbReference>
<gene>
    <name evidence="2" type="ORF">FSB76_04530</name>
</gene>
<dbReference type="PROSITE" id="PS51462">
    <property type="entry name" value="NUDIX"/>
    <property type="match status" value="1"/>
</dbReference>
<dbReference type="InterPro" id="IPR036390">
    <property type="entry name" value="WH_DNA-bd_sf"/>
</dbReference>
<dbReference type="RefSeq" id="WP_147052393.1">
    <property type="nucleotide sequence ID" value="NZ_CP042437.1"/>
</dbReference>
<dbReference type="SUPFAM" id="SSF55811">
    <property type="entry name" value="Nudix"/>
    <property type="match status" value="1"/>
</dbReference>
<dbReference type="GO" id="GO:0016787">
    <property type="term" value="F:hydrolase activity"/>
    <property type="evidence" value="ECO:0007669"/>
    <property type="project" value="UniProtKB-KW"/>
</dbReference>
<dbReference type="InterPro" id="IPR015797">
    <property type="entry name" value="NUDIX_hydrolase-like_dom_sf"/>
</dbReference>
<dbReference type="Gene3D" id="3.90.79.10">
    <property type="entry name" value="Nucleoside Triphosphate Pyrophosphohydrolase"/>
    <property type="match status" value="1"/>
</dbReference>
<dbReference type="SUPFAM" id="SSF46785">
    <property type="entry name" value="Winged helix' DNA-binding domain"/>
    <property type="match status" value="1"/>
</dbReference>
<dbReference type="InterPro" id="IPR000086">
    <property type="entry name" value="NUDIX_hydrolase_dom"/>
</dbReference>
<protein>
    <submittedName>
        <fullName evidence="2">NUDIX hydrolase</fullName>
    </submittedName>
</protein>
<dbReference type="Proteomes" id="UP000321362">
    <property type="component" value="Chromosome"/>
</dbReference>
<dbReference type="PANTHER" id="PTHR43736:SF4">
    <property type="entry name" value="SLR1690 PROTEIN"/>
    <property type="match status" value="1"/>
</dbReference>
<dbReference type="PANTHER" id="PTHR43736">
    <property type="entry name" value="ADP-RIBOSE PYROPHOSPHATASE"/>
    <property type="match status" value="1"/>
</dbReference>